<name>A0A8R1DUS0_CAEJA</name>
<dbReference type="Proteomes" id="UP000005237">
    <property type="component" value="Unassembled WGS sequence"/>
</dbReference>
<evidence type="ECO:0000313" key="2">
    <source>
        <dbReference type="EnsemblMetazoa" id="CJA12327b.1"/>
    </source>
</evidence>
<feature type="region of interest" description="Disordered" evidence="1">
    <location>
        <begin position="68"/>
        <end position="147"/>
    </location>
</feature>
<accession>A0A8R1DUS0</accession>
<dbReference type="AlphaFoldDB" id="A0A8R1DUS0"/>
<reference evidence="2" key="2">
    <citation type="submission" date="2022-06" db="UniProtKB">
        <authorList>
            <consortium name="EnsemblMetazoa"/>
        </authorList>
    </citation>
    <scope>IDENTIFICATION</scope>
    <source>
        <strain evidence="2">DF5081</strain>
    </source>
</reference>
<reference evidence="3" key="1">
    <citation type="submission" date="2010-08" db="EMBL/GenBank/DDBJ databases">
        <authorList>
            <consortium name="Caenorhabditis japonica Sequencing Consortium"/>
            <person name="Wilson R.K."/>
        </authorList>
    </citation>
    <scope>NUCLEOTIDE SEQUENCE [LARGE SCALE GENOMIC DNA]</scope>
    <source>
        <strain evidence="3">DF5081</strain>
    </source>
</reference>
<dbReference type="EnsemblMetazoa" id="CJA12327b.1">
    <property type="protein sequence ID" value="CJA12327b.1"/>
    <property type="gene ID" value="WBGene00131531"/>
</dbReference>
<organism evidence="2 3">
    <name type="scientific">Caenorhabditis japonica</name>
    <dbReference type="NCBI Taxonomy" id="281687"/>
    <lineage>
        <taxon>Eukaryota</taxon>
        <taxon>Metazoa</taxon>
        <taxon>Ecdysozoa</taxon>
        <taxon>Nematoda</taxon>
        <taxon>Chromadorea</taxon>
        <taxon>Rhabditida</taxon>
        <taxon>Rhabditina</taxon>
        <taxon>Rhabditomorpha</taxon>
        <taxon>Rhabditoidea</taxon>
        <taxon>Rhabditidae</taxon>
        <taxon>Peloderinae</taxon>
        <taxon>Caenorhabditis</taxon>
    </lineage>
</organism>
<evidence type="ECO:0000256" key="1">
    <source>
        <dbReference type="SAM" id="MobiDB-lite"/>
    </source>
</evidence>
<evidence type="ECO:0000313" key="3">
    <source>
        <dbReference type="Proteomes" id="UP000005237"/>
    </source>
</evidence>
<keyword evidence="3" id="KW-1185">Reference proteome</keyword>
<dbReference type="Gene3D" id="1.10.10.60">
    <property type="entry name" value="Homeodomain-like"/>
    <property type="match status" value="1"/>
</dbReference>
<protein>
    <submittedName>
        <fullName evidence="2">Uncharacterized protein</fullName>
    </submittedName>
</protein>
<sequence>MMHAQSVTCNLLVMGRVQLLTSSEQAQLNVMQHLRPSLYDIPSFVRKIQTACRNYLNGLLHYGKQSKYYKGKTEKSHRSRRTLHSLRNAKFPEKPQKSTRRVRSQYLQVDHSECHQEKRNHRPSKNGQNTGNDATTQNNSCRDICAQ</sequence>
<proteinExistence type="predicted"/>
<feature type="compositionally biased region" description="Polar residues" evidence="1">
    <location>
        <begin position="125"/>
        <end position="141"/>
    </location>
</feature>